<evidence type="ECO:0000256" key="20">
    <source>
        <dbReference type="ARBA" id="ARBA00048399"/>
    </source>
</evidence>
<proteinExistence type="inferred from homology"/>
<keyword evidence="10" id="KW-0560">Oxidoreductase</keyword>
<dbReference type="SUPFAM" id="SSF47203">
    <property type="entry name" value="Acyl-CoA dehydrogenase C-terminal domain-like"/>
    <property type="match status" value="1"/>
</dbReference>
<dbReference type="Gene3D" id="3.30.200.20">
    <property type="entry name" value="Phosphorylase Kinase, domain 1"/>
    <property type="match status" value="1"/>
</dbReference>
<evidence type="ECO:0000313" key="26">
    <source>
        <dbReference type="Ensembl" id="ENSSSCP00040028901.1"/>
    </source>
</evidence>
<dbReference type="InterPro" id="IPR011009">
    <property type="entry name" value="Kinase-like_dom_sf"/>
</dbReference>
<dbReference type="Gene3D" id="2.40.110.10">
    <property type="entry name" value="Butyryl-CoA Dehydrogenase, subunit A, domain 2"/>
    <property type="match status" value="1"/>
</dbReference>
<comment type="catalytic activity">
    <reaction evidence="17">
        <text>docosanoyl-CoA + oxidized [electron-transfer flavoprotein] + H(+) = (2E)-docosenoyl-CoA + reduced [electron-transfer flavoprotein]</text>
        <dbReference type="Rhea" id="RHEA:47228"/>
        <dbReference type="Rhea" id="RHEA-COMP:10685"/>
        <dbReference type="Rhea" id="RHEA-COMP:10686"/>
        <dbReference type="ChEBI" id="CHEBI:15378"/>
        <dbReference type="ChEBI" id="CHEBI:57692"/>
        <dbReference type="ChEBI" id="CHEBI:58307"/>
        <dbReference type="ChEBI" id="CHEBI:65059"/>
        <dbReference type="ChEBI" id="CHEBI:74692"/>
    </reaction>
    <physiologicalReaction direction="left-to-right" evidence="17">
        <dbReference type="Rhea" id="RHEA:47229"/>
    </physiologicalReaction>
</comment>
<comment type="catalytic activity">
    <reaction evidence="18">
        <text>tetracosanoyl-CoA + oxidized [electron-transfer flavoprotein] + H(+) = (2E)-tetracosenoyl-CoA + reduced [electron-transfer flavoprotein]</text>
        <dbReference type="Rhea" id="RHEA:47232"/>
        <dbReference type="Rhea" id="RHEA-COMP:10685"/>
        <dbReference type="Rhea" id="RHEA-COMP:10686"/>
        <dbReference type="ChEBI" id="CHEBI:15378"/>
        <dbReference type="ChEBI" id="CHEBI:57692"/>
        <dbReference type="ChEBI" id="CHEBI:58307"/>
        <dbReference type="ChEBI" id="CHEBI:65052"/>
        <dbReference type="ChEBI" id="CHEBI:74693"/>
    </reaction>
    <physiologicalReaction direction="left-to-right" evidence="18">
        <dbReference type="Rhea" id="RHEA:47233"/>
    </physiologicalReaction>
</comment>
<dbReference type="CDD" id="cd01155">
    <property type="entry name" value="ACAD_FadE2"/>
    <property type="match status" value="1"/>
</dbReference>
<dbReference type="GO" id="GO:0006631">
    <property type="term" value="P:fatty acid metabolic process"/>
    <property type="evidence" value="ECO:0007669"/>
    <property type="project" value="UniProtKB-KW"/>
</dbReference>
<evidence type="ECO:0000259" key="23">
    <source>
        <dbReference type="Pfam" id="PF01636"/>
    </source>
</evidence>
<evidence type="ECO:0000256" key="16">
    <source>
        <dbReference type="ARBA" id="ARBA00047443"/>
    </source>
</evidence>
<dbReference type="GO" id="GO:0005777">
    <property type="term" value="C:peroxisome"/>
    <property type="evidence" value="ECO:0007669"/>
    <property type="project" value="UniProtKB-SubCell"/>
</dbReference>
<comment type="cofactor">
    <cofactor evidence="1">
        <name>FAD</name>
        <dbReference type="ChEBI" id="CHEBI:57692"/>
    </cofactor>
</comment>
<comment type="subcellular location">
    <subcellularLocation>
        <location evidence="3">Mitochondrion membrane</location>
    </subcellularLocation>
    <subcellularLocation>
        <location evidence="2">Peroxisome</location>
    </subcellularLocation>
</comment>
<evidence type="ECO:0000256" key="9">
    <source>
        <dbReference type="ARBA" id="ARBA00022832"/>
    </source>
</evidence>
<dbReference type="CDD" id="cd05154">
    <property type="entry name" value="ACAD10_11_N-like"/>
    <property type="match status" value="1"/>
</dbReference>
<dbReference type="GO" id="GO:0031966">
    <property type="term" value="C:mitochondrial membrane"/>
    <property type="evidence" value="ECO:0007669"/>
    <property type="project" value="UniProtKB-SubCell"/>
</dbReference>
<comment type="catalytic activity">
    <reaction evidence="21">
        <text>eicosanoyl-CoA + oxidized [electron-transfer flavoprotein] + H(+) = (2E)-eicosenoyl-CoA + reduced [electron-transfer flavoprotein]</text>
        <dbReference type="Rhea" id="RHEA:47236"/>
        <dbReference type="Rhea" id="RHEA-COMP:10685"/>
        <dbReference type="Rhea" id="RHEA-COMP:10686"/>
        <dbReference type="ChEBI" id="CHEBI:15378"/>
        <dbReference type="ChEBI" id="CHEBI:57380"/>
        <dbReference type="ChEBI" id="CHEBI:57692"/>
        <dbReference type="ChEBI" id="CHEBI:58307"/>
        <dbReference type="ChEBI" id="CHEBI:74691"/>
    </reaction>
    <physiologicalReaction direction="left-to-right" evidence="21">
        <dbReference type="Rhea" id="RHEA:47237"/>
    </physiologicalReaction>
</comment>
<dbReference type="InterPro" id="IPR041726">
    <property type="entry name" value="ACAD10_11_N"/>
</dbReference>
<evidence type="ECO:0000256" key="19">
    <source>
        <dbReference type="ARBA" id="ARBA00048395"/>
    </source>
</evidence>
<dbReference type="Pfam" id="PF02771">
    <property type="entry name" value="Acyl-CoA_dh_N"/>
    <property type="match status" value="1"/>
</dbReference>
<accession>A0A8D1EX52</accession>
<evidence type="ECO:0000256" key="17">
    <source>
        <dbReference type="ARBA" id="ARBA00048020"/>
    </source>
</evidence>
<evidence type="ECO:0000256" key="13">
    <source>
        <dbReference type="ARBA" id="ARBA00023140"/>
    </source>
</evidence>
<evidence type="ECO:0000256" key="12">
    <source>
        <dbReference type="ARBA" id="ARBA00023136"/>
    </source>
</evidence>
<keyword evidence="11" id="KW-0443">Lipid metabolism</keyword>
<dbReference type="Pfam" id="PF00441">
    <property type="entry name" value="Acyl-CoA_dh_1"/>
    <property type="match status" value="1"/>
</dbReference>
<comment type="pathway">
    <text evidence="4">Lipid metabolism; fatty acid beta-oxidation.</text>
</comment>
<dbReference type="Gene3D" id="1.20.140.10">
    <property type="entry name" value="Butyryl-CoA Dehydrogenase, subunit A, domain 3"/>
    <property type="match status" value="1"/>
</dbReference>
<comment type="catalytic activity">
    <reaction evidence="16">
        <text>a 2,3-saturated acyl-CoA + oxidized [electron-transfer flavoprotein] + H(+) = a (2E)-enoyl-CoA + reduced [electron-transfer flavoprotein]</text>
        <dbReference type="Rhea" id="RHEA:44704"/>
        <dbReference type="Rhea" id="RHEA-COMP:10685"/>
        <dbReference type="Rhea" id="RHEA-COMP:10686"/>
        <dbReference type="ChEBI" id="CHEBI:15378"/>
        <dbReference type="ChEBI" id="CHEBI:57692"/>
        <dbReference type="ChEBI" id="CHEBI:58307"/>
        <dbReference type="ChEBI" id="CHEBI:58856"/>
        <dbReference type="ChEBI" id="CHEBI:65111"/>
    </reaction>
    <physiologicalReaction direction="left-to-right" evidence="16">
        <dbReference type="Rhea" id="RHEA:44705"/>
    </physiologicalReaction>
</comment>
<dbReference type="InterPro" id="IPR006091">
    <property type="entry name" value="Acyl-CoA_Oxase/DH_mid-dom"/>
</dbReference>
<dbReference type="AlphaFoldDB" id="A0A8D1EX52"/>
<evidence type="ECO:0000256" key="10">
    <source>
        <dbReference type="ARBA" id="ARBA00023002"/>
    </source>
</evidence>
<evidence type="ECO:0000256" key="6">
    <source>
        <dbReference type="ARBA" id="ARBA00011738"/>
    </source>
</evidence>
<comment type="function">
    <text evidence="15">Acyl-CoA dehydrogenase, that exhibits maximal activity towards saturated C22-CoA. Probably participates in beta-oxydation and energy production but could also play a role in the metabolism of specific fatty acids to control fatty acids composition of cellular lipids in brain.</text>
</comment>
<evidence type="ECO:0000256" key="7">
    <source>
        <dbReference type="ARBA" id="ARBA00022630"/>
    </source>
</evidence>
<feature type="domain" description="Acyl-CoA dehydrogenase/oxidase C-terminal" evidence="22">
    <location>
        <begin position="541"/>
        <end position="689"/>
    </location>
</feature>
<dbReference type="Pfam" id="PF02770">
    <property type="entry name" value="Acyl-CoA_dh_M"/>
    <property type="match status" value="1"/>
</dbReference>
<feature type="domain" description="Aminoglycoside phosphotransferase" evidence="23">
    <location>
        <begin position="46"/>
        <end position="277"/>
    </location>
</feature>
<evidence type="ECO:0000259" key="25">
    <source>
        <dbReference type="Pfam" id="PF02771"/>
    </source>
</evidence>
<dbReference type="PANTHER" id="PTHR48083:SF13">
    <property type="entry name" value="ACYL-COA DEHYDROGENASE FAMILY MEMBER 11"/>
    <property type="match status" value="1"/>
</dbReference>
<dbReference type="InterPro" id="IPR036250">
    <property type="entry name" value="AcylCo_DH-like_C"/>
</dbReference>
<dbReference type="GO" id="GO:0016627">
    <property type="term" value="F:oxidoreductase activity, acting on the CH-CH group of donors"/>
    <property type="evidence" value="ECO:0007669"/>
    <property type="project" value="InterPro"/>
</dbReference>
<evidence type="ECO:0000256" key="2">
    <source>
        <dbReference type="ARBA" id="ARBA00004275"/>
    </source>
</evidence>
<evidence type="ECO:0000256" key="21">
    <source>
        <dbReference type="ARBA" id="ARBA00049140"/>
    </source>
</evidence>
<evidence type="ECO:0000259" key="24">
    <source>
        <dbReference type="Pfam" id="PF02770"/>
    </source>
</evidence>
<protein>
    <recommendedName>
        <fullName evidence="14">Acyl-CoA dehydrogenase family member 11</fullName>
    </recommendedName>
</protein>
<evidence type="ECO:0000259" key="22">
    <source>
        <dbReference type="Pfam" id="PF00441"/>
    </source>
</evidence>
<evidence type="ECO:0000256" key="5">
    <source>
        <dbReference type="ARBA" id="ARBA00009347"/>
    </source>
</evidence>
<dbReference type="SUPFAM" id="SSF56112">
    <property type="entry name" value="Protein kinase-like (PK-like)"/>
    <property type="match status" value="1"/>
</dbReference>
<dbReference type="PANTHER" id="PTHR48083">
    <property type="entry name" value="MEDIUM-CHAIN SPECIFIC ACYL-COA DEHYDROGENASE, MITOCHONDRIAL-RELATED"/>
    <property type="match status" value="1"/>
</dbReference>
<dbReference type="InterPro" id="IPR009075">
    <property type="entry name" value="AcylCo_DH/oxidase_C"/>
</dbReference>
<feature type="domain" description="Acyl-CoA dehydrogenase/oxidase N-terminal" evidence="25">
    <location>
        <begin position="335"/>
        <end position="421"/>
    </location>
</feature>
<feature type="domain" description="Acyl-CoA oxidase/dehydrogenase middle" evidence="24">
    <location>
        <begin position="426"/>
        <end position="517"/>
    </location>
</feature>
<comment type="subunit">
    <text evidence="6">Homodimer.</text>
</comment>
<dbReference type="SUPFAM" id="SSF56645">
    <property type="entry name" value="Acyl-CoA dehydrogenase NM domain-like"/>
    <property type="match status" value="1"/>
</dbReference>
<sequence length="703" mass="78934">MKADASHGPEMGEVLSQHKLDCRSLEAYLYQHLPDFGAEPEAKLTVAQYRSGQSNPTFYLQKGFQVYVLRKKPPGLLLPKAHKIDREFQVQKALFSIGFPVPKPLLYCSDTSVIGTEFYVMEHVQGRIFRDFSIPGVSPAERSAIYVAMIETLAQLHSLNIQSLQLEGYGRGAGYCKRQVLTWTKQYQAAAHQDIPAMKQLSDWLMKNLPDNDNEENLIHGDFKLDNIVFHPKESRVIAVLDWELSTIGHPLSDLAHVSQFYFWPRTVPLLNGGAYLQENTGIPSVEELISIYCRCRGINSNLPNWNFFLALSFFKMAGIAQEVIEFYIQNQNSADKWKKPLVIDKLKEMAKAEGLWNLFLPAVSGLSQVDYALIAEETGKCFFASEVFNCQAPDTGNMEVLHLYGSDKQKQQWLEPLLEGSIASCFCMTEPDVASSDASNIECSIQRDGDSYVINGKKWWISGAGNPKCKIAIVMGRTNSNSETRHRQHSMILVPIDTPGVELIRPLSVFGYLDNLHGGHFEIHFNQVRVPATNLILGEGRGFEIAQGRLGPGRIHHCMRTVGLAERALQIMCERAKKRVAFKKKLYSHEVVAHWIAESRIAIEEIRLLILKAAHSIDTRGIDGAKKEIAMIKVAAPRTVCKIVDRAIQVCGGAGLSQDYPLANMYAVIRTLRIADGPDEVHLSTVARLELWDQDRRLKSKV</sequence>
<evidence type="ECO:0000313" key="27">
    <source>
        <dbReference type="Proteomes" id="UP000694722"/>
    </source>
</evidence>
<keyword evidence="9" id="KW-0276">Fatty acid metabolism</keyword>
<evidence type="ECO:0000256" key="11">
    <source>
        <dbReference type="ARBA" id="ARBA00023098"/>
    </source>
</evidence>
<keyword evidence="7" id="KW-0285">Flavoprotein</keyword>
<evidence type="ECO:0000256" key="18">
    <source>
        <dbReference type="ARBA" id="ARBA00048086"/>
    </source>
</evidence>
<dbReference type="InterPro" id="IPR046373">
    <property type="entry name" value="Acyl-CoA_Oxase/DH_mid-dom_sf"/>
</dbReference>
<organism evidence="26 27">
    <name type="scientific">Sus scrofa</name>
    <name type="common">Pig</name>
    <dbReference type="NCBI Taxonomy" id="9823"/>
    <lineage>
        <taxon>Eukaryota</taxon>
        <taxon>Metazoa</taxon>
        <taxon>Chordata</taxon>
        <taxon>Craniata</taxon>
        <taxon>Vertebrata</taxon>
        <taxon>Euteleostomi</taxon>
        <taxon>Mammalia</taxon>
        <taxon>Eutheria</taxon>
        <taxon>Laurasiatheria</taxon>
        <taxon>Artiodactyla</taxon>
        <taxon>Suina</taxon>
        <taxon>Suidae</taxon>
        <taxon>Sus</taxon>
    </lineage>
</organism>
<evidence type="ECO:0000256" key="4">
    <source>
        <dbReference type="ARBA" id="ARBA00005005"/>
    </source>
</evidence>
<keyword evidence="13" id="KW-0576">Peroxisome</keyword>
<dbReference type="Pfam" id="PF01636">
    <property type="entry name" value="APH"/>
    <property type="match status" value="1"/>
</dbReference>
<evidence type="ECO:0000256" key="15">
    <source>
        <dbReference type="ARBA" id="ARBA00046026"/>
    </source>
</evidence>
<dbReference type="FunFam" id="2.40.110.10:FF:000002">
    <property type="entry name" value="Acyl-CoA dehydrogenase fadE12"/>
    <property type="match status" value="1"/>
</dbReference>
<dbReference type="InterPro" id="IPR002575">
    <property type="entry name" value="Aminoglycoside_PTrfase"/>
</dbReference>
<evidence type="ECO:0000256" key="1">
    <source>
        <dbReference type="ARBA" id="ARBA00001974"/>
    </source>
</evidence>
<dbReference type="Proteomes" id="UP000694722">
    <property type="component" value="Unplaced"/>
</dbReference>
<dbReference type="InterPro" id="IPR013786">
    <property type="entry name" value="AcylCoA_DH/ox_N"/>
</dbReference>
<comment type="similarity">
    <text evidence="5">Belongs to the acyl-CoA dehydrogenase family.</text>
</comment>
<evidence type="ECO:0000256" key="8">
    <source>
        <dbReference type="ARBA" id="ARBA00022827"/>
    </source>
</evidence>
<dbReference type="GO" id="GO:0050660">
    <property type="term" value="F:flavin adenine dinucleotide binding"/>
    <property type="evidence" value="ECO:0007669"/>
    <property type="project" value="InterPro"/>
</dbReference>
<evidence type="ECO:0000256" key="14">
    <source>
        <dbReference type="ARBA" id="ARBA00040622"/>
    </source>
</evidence>
<keyword evidence="8" id="KW-0274">FAD</keyword>
<dbReference type="InterPro" id="IPR050741">
    <property type="entry name" value="Acyl-CoA_dehydrogenase"/>
</dbReference>
<dbReference type="InterPro" id="IPR009100">
    <property type="entry name" value="AcylCoA_DH/oxidase_NM_dom_sf"/>
</dbReference>
<dbReference type="FunFam" id="1.20.140.10:FF:000018">
    <property type="entry name" value="Acyl-CoA dehydrogenase family member 10"/>
    <property type="match status" value="1"/>
</dbReference>
<reference evidence="26" key="1">
    <citation type="submission" date="2025-08" db="UniProtKB">
        <authorList>
            <consortium name="Ensembl"/>
        </authorList>
    </citation>
    <scope>IDENTIFICATION</scope>
</reference>
<dbReference type="Ensembl" id="ENSSSCT00040067994.1">
    <property type="protein sequence ID" value="ENSSSCP00040028901.1"/>
    <property type="gene ID" value="ENSSSCG00040050298.1"/>
</dbReference>
<name>A0A8D1EX52_PIG</name>
<dbReference type="Gene3D" id="3.90.1200.10">
    <property type="match status" value="1"/>
</dbReference>
<evidence type="ECO:0000256" key="3">
    <source>
        <dbReference type="ARBA" id="ARBA00004325"/>
    </source>
</evidence>
<comment type="catalytic activity">
    <reaction evidence="20">
        <text>hexacosanoyl-CoA + oxidized [electron-transfer flavoprotein] + H(+) = (2E)-hexacosenoyl-CoA + reduced [electron-transfer flavoprotein]</text>
        <dbReference type="Rhea" id="RHEA:48216"/>
        <dbReference type="Rhea" id="RHEA-COMP:10685"/>
        <dbReference type="Rhea" id="RHEA-COMP:10686"/>
        <dbReference type="ChEBI" id="CHEBI:15378"/>
        <dbReference type="ChEBI" id="CHEBI:57692"/>
        <dbReference type="ChEBI" id="CHEBI:58307"/>
        <dbReference type="ChEBI" id="CHEBI:64868"/>
        <dbReference type="ChEBI" id="CHEBI:74281"/>
    </reaction>
    <physiologicalReaction direction="left-to-right" evidence="20">
        <dbReference type="Rhea" id="RHEA:48217"/>
    </physiologicalReaction>
</comment>
<keyword evidence="12" id="KW-0472">Membrane</keyword>
<dbReference type="FunFam" id="3.30.200.20:FF:000343">
    <property type="entry name" value="Acyl-CoA dehydrogenase family member 10"/>
    <property type="match status" value="1"/>
</dbReference>
<comment type="catalytic activity">
    <reaction evidence="19">
        <text>tricosanoyl-CoA + oxidized [electron-transfer flavoprotein] + H(+) = (2E)-tricosenoyl-CoA + reduced [electron-transfer flavoprotein]</text>
        <dbReference type="Rhea" id="RHEA:48220"/>
        <dbReference type="Rhea" id="RHEA-COMP:10685"/>
        <dbReference type="Rhea" id="RHEA-COMP:10686"/>
        <dbReference type="ChEBI" id="CHEBI:15378"/>
        <dbReference type="ChEBI" id="CHEBI:57692"/>
        <dbReference type="ChEBI" id="CHEBI:58307"/>
        <dbReference type="ChEBI" id="CHEBI:90118"/>
        <dbReference type="ChEBI" id="CHEBI:90119"/>
    </reaction>
    <physiologicalReaction direction="left-to-right" evidence="19">
        <dbReference type="Rhea" id="RHEA:48221"/>
    </physiologicalReaction>
</comment>